<dbReference type="GO" id="GO:0030975">
    <property type="term" value="F:thiamine binding"/>
    <property type="evidence" value="ECO:0007669"/>
    <property type="project" value="TreeGrafter"/>
</dbReference>
<dbReference type="PANTHER" id="PTHR30006">
    <property type="entry name" value="THIAMINE-BINDING PERIPLASMIC PROTEIN-RELATED"/>
    <property type="match status" value="1"/>
</dbReference>
<protein>
    <submittedName>
        <fullName evidence="4">Putative spermidine/putrescine transport system substrate-binding protein</fullName>
    </submittedName>
</protein>
<dbReference type="Gene3D" id="3.40.190.10">
    <property type="entry name" value="Periplasmic binding protein-like II"/>
    <property type="match status" value="2"/>
</dbReference>
<dbReference type="GO" id="GO:0015888">
    <property type="term" value="P:thiamine transport"/>
    <property type="evidence" value="ECO:0007669"/>
    <property type="project" value="TreeGrafter"/>
</dbReference>
<keyword evidence="1 3" id="KW-0732">Signal</keyword>
<keyword evidence="2" id="KW-0574">Periplasm</keyword>
<accession>A0A7W6P2Y9</accession>
<evidence type="ECO:0000256" key="1">
    <source>
        <dbReference type="ARBA" id="ARBA00022729"/>
    </source>
</evidence>
<proteinExistence type="predicted"/>
<reference evidence="4 5" key="1">
    <citation type="submission" date="2020-08" db="EMBL/GenBank/DDBJ databases">
        <title>Genomic Encyclopedia of Type Strains, Phase IV (KMG-IV): sequencing the most valuable type-strain genomes for metagenomic binning, comparative biology and taxonomic classification.</title>
        <authorList>
            <person name="Goeker M."/>
        </authorList>
    </citation>
    <scope>NUCLEOTIDE SEQUENCE [LARGE SCALE GENOMIC DNA]</scope>
    <source>
        <strain evidence="4 5">DSM 26385</strain>
    </source>
</reference>
<evidence type="ECO:0000313" key="5">
    <source>
        <dbReference type="Proteomes" id="UP000584824"/>
    </source>
</evidence>
<dbReference type="SUPFAM" id="SSF53850">
    <property type="entry name" value="Periplasmic binding protein-like II"/>
    <property type="match status" value="1"/>
</dbReference>
<organism evidence="4 5">
    <name type="scientific">Allorhizobium borbori</name>
    <dbReference type="NCBI Taxonomy" id="485907"/>
    <lineage>
        <taxon>Bacteria</taxon>
        <taxon>Pseudomonadati</taxon>
        <taxon>Pseudomonadota</taxon>
        <taxon>Alphaproteobacteria</taxon>
        <taxon>Hyphomicrobiales</taxon>
        <taxon>Rhizobiaceae</taxon>
        <taxon>Rhizobium/Agrobacterium group</taxon>
        <taxon>Allorhizobium</taxon>
    </lineage>
</organism>
<gene>
    <name evidence="4" type="ORF">GGQ66_004552</name>
</gene>
<feature type="chain" id="PRO_5030915326" evidence="3">
    <location>
        <begin position="21"/>
        <end position="340"/>
    </location>
</feature>
<dbReference type="AlphaFoldDB" id="A0A7W6P2Y9"/>
<feature type="signal peptide" evidence="3">
    <location>
        <begin position="1"/>
        <end position="20"/>
    </location>
</feature>
<dbReference type="GO" id="GO:0030288">
    <property type="term" value="C:outer membrane-bounded periplasmic space"/>
    <property type="evidence" value="ECO:0007669"/>
    <property type="project" value="TreeGrafter"/>
</dbReference>
<keyword evidence="5" id="KW-1185">Reference proteome</keyword>
<sequence length="340" mass="37150">MKRALFTTAVVLASLQSAWAEEKTLVINSYGGPYEAVQRKVIFEPFEKKYGVKVQVATVYSADMLAQLRAQKAAPQFDVVQFSGGQEIVAAMEELLAPLEASSLPNAANLYPFASEGISKGYGPVALVTVMGLIYNEKTIPQAPKAWKDLWNPAYDGHVVLTDLSNTYGLQSFMMINKISGGSLENWQPGLDQVTKILDGSTVITSTQEMQQNFAQNDAWIAPFAQDYAYVMRKAGLPVKFVQPEEGGSALYITMNAVKGRPNADLAAKLIDFSLSPEVQVELAREMRYSPTNRLAELPADVAGEVVHGEGLQQLIRFDPATVAGIAPKMVADWKRTISH</sequence>
<dbReference type="Proteomes" id="UP000584824">
    <property type="component" value="Unassembled WGS sequence"/>
</dbReference>
<dbReference type="Pfam" id="PF13416">
    <property type="entry name" value="SBP_bac_8"/>
    <property type="match status" value="1"/>
</dbReference>
<dbReference type="RefSeq" id="WP_183795919.1">
    <property type="nucleotide sequence ID" value="NZ_JACIDU010000040.1"/>
</dbReference>
<evidence type="ECO:0000256" key="3">
    <source>
        <dbReference type="SAM" id="SignalP"/>
    </source>
</evidence>
<evidence type="ECO:0000313" key="4">
    <source>
        <dbReference type="EMBL" id="MBB4105964.1"/>
    </source>
</evidence>
<dbReference type="PANTHER" id="PTHR30006:SF2">
    <property type="entry name" value="ABC TRANSPORTER SUBSTRATE-BINDING PROTEIN"/>
    <property type="match status" value="1"/>
</dbReference>
<name>A0A7W6P2Y9_9HYPH</name>
<dbReference type="InterPro" id="IPR006059">
    <property type="entry name" value="SBP"/>
</dbReference>
<evidence type="ECO:0000256" key="2">
    <source>
        <dbReference type="ARBA" id="ARBA00022764"/>
    </source>
</evidence>
<dbReference type="EMBL" id="JACIDU010000040">
    <property type="protein sequence ID" value="MBB4105964.1"/>
    <property type="molecule type" value="Genomic_DNA"/>
</dbReference>
<dbReference type="CDD" id="cd13589">
    <property type="entry name" value="PBP2_polyamine_RpCGA009"/>
    <property type="match status" value="1"/>
</dbReference>
<comment type="caution">
    <text evidence="4">The sequence shown here is derived from an EMBL/GenBank/DDBJ whole genome shotgun (WGS) entry which is preliminary data.</text>
</comment>
<dbReference type="GO" id="GO:0030976">
    <property type="term" value="F:thiamine pyrophosphate binding"/>
    <property type="evidence" value="ECO:0007669"/>
    <property type="project" value="TreeGrafter"/>
</dbReference>